<feature type="compositionally biased region" description="Polar residues" evidence="1">
    <location>
        <begin position="90"/>
        <end position="99"/>
    </location>
</feature>
<feature type="region of interest" description="Disordered" evidence="1">
    <location>
        <begin position="25"/>
        <end position="99"/>
    </location>
</feature>
<sequence length="99" mass="10840">MVDVAVFQTKPSVSVFLQLPDVSQGLQNKSADKGPEKHPLGSAGSCRHRRSEAVPPCELQTSPRSPFTSPHETVNTCPRGRRNVRHDASATVSATRHRR</sequence>
<name>A0AAD7WP47_9TELE</name>
<proteinExistence type="predicted"/>
<reference evidence="2" key="1">
    <citation type="journal article" date="2023" name="Science">
        <title>Genome structures resolve the early diversification of teleost fishes.</title>
        <authorList>
            <person name="Parey E."/>
            <person name="Louis A."/>
            <person name="Montfort J."/>
            <person name="Bouchez O."/>
            <person name="Roques C."/>
            <person name="Iampietro C."/>
            <person name="Lluch J."/>
            <person name="Castinel A."/>
            <person name="Donnadieu C."/>
            <person name="Desvignes T."/>
            <person name="Floi Bucao C."/>
            <person name="Jouanno E."/>
            <person name="Wen M."/>
            <person name="Mejri S."/>
            <person name="Dirks R."/>
            <person name="Jansen H."/>
            <person name="Henkel C."/>
            <person name="Chen W.J."/>
            <person name="Zahm M."/>
            <person name="Cabau C."/>
            <person name="Klopp C."/>
            <person name="Thompson A.W."/>
            <person name="Robinson-Rechavi M."/>
            <person name="Braasch I."/>
            <person name="Lecointre G."/>
            <person name="Bobe J."/>
            <person name="Postlethwait J.H."/>
            <person name="Berthelot C."/>
            <person name="Roest Crollius H."/>
            <person name="Guiguen Y."/>
        </authorList>
    </citation>
    <scope>NUCLEOTIDE SEQUENCE</scope>
    <source>
        <strain evidence="2">NC1722</strain>
    </source>
</reference>
<gene>
    <name evidence="2" type="ORF">AAFF_G00340190</name>
</gene>
<protein>
    <submittedName>
        <fullName evidence="2">Uncharacterized protein</fullName>
    </submittedName>
</protein>
<accession>A0AAD7WP47</accession>
<keyword evidence="3" id="KW-1185">Reference proteome</keyword>
<evidence type="ECO:0000256" key="1">
    <source>
        <dbReference type="SAM" id="MobiDB-lite"/>
    </source>
</evidence>
<feature type="compositionally biased region" description="Polar residues" evidence="1">
    <location>
        <begin position="59"/>
        <end position="76"/>
    </location>
</feature>
<dbReference type="Proteomes" id="UP001221898">
    <property type="component" value="Unassembled WGS sequence"/>
</dbReference>
<dbReference type="EMBL" id="JAINUG010000054">
    <property type="protein sequence ID" value="KAJ8404246.1"/>
    <property type="molecule type" value="Genomic_DNA"/>
</dbReference>
<evidence type="ECO:0000313" key="3">
    <source>
        <dbReference type="Proteomes" id="UP001221898"/>
    </source>
</evidence>
<dbReference type="AlphaFoldDB" id="A0AAD7WP47"/>
<feature type="compositionally biased region" description="Basic and acidic residues" evidence="1">
    <location>
        <begin position="30"/>
        <end position="39"/>
    </location>
</feature>
<evidence type="ECO:0000313" key="2">
    <source>
        <dbReference type="EMBL" id="KAJ8404246.1"/>
    </source>
</evidence>
<organism evidence="2 3">
    <name type="scientific">Aldrovandia affinis</name>
    <dbReference type="NCBI Taxonomy" id="143900"/>
    <lineage>
        <taxon>Eukaryota</taxon>
        <taxon>Metazoa</taxon>
        <taxon>Chordata</taxon>
        <taxon>Craniata</taxon>
        <taxon>Vertebrata</taxon>
        <taxon>Euteleostomi</taxon>
        <taxon>Actinopterygii</taxon>
        <taxon>Neopterygii</taxon>
        <taxon>Teleostei</taxon>
        <taxon>Notacanthiformes</taxon>
        <taxon>Halosauridae</taxon>
        <taxon>Aldrovandia</taxon>
    </lineage>
</organism>
<comment type="caution">
    <text evidence="2">The sequence shown here is derived from an EMBL/GenBank/DDBJ whole genome shotgun (WGS) entry which is preliminary data.</text>
</comment>